<keyword evidence="2" id="KW-1185">Reference proteome</keyword>
<dbReference type="InterPro" id="IPR016181">
    <property type="entry name" value="Acyl_CoA_acyltransferase"/>
</dbReference>
<reference evidence="1" key="2">
    <citation type="submission" date="2023-01" db="EMBL/GenBank/DDBJ databases">
        <authorList>
            <person name="Sun Q."/>
            <person name="Evtushenko L."/>
        </authorList>
    </citation>
    <scope>NUCLEOTIDE SEQUENCE</scope>
    <source>
        <strain evidence="1">VKM B-2555</strain>
    </source>
</reference>
<comment type="caution">
    <text evidence="1">The sequence shown here is derived from an EMBL/GenBank/DDBJ whole genome shotgun (WGS) entry which is preliminary data.</text>
</comment>
<sequence length="373" mass="42459">MSAIEILPVANARDLDRFITLPDRLAAHDPNHIPKLILERRQALSPKHNPLFQSMEAQFFLALRDGVPVGRISAQADKRHPETGHFGLIAAENDAAVFAALFRAAETWLKARGRAEALGPFNLNINEESGLLVDGFDTPPMLMMPHDPPYAGQRIEEQGYVKAMDLYAYLYRMETPFPKAVQRIIDRPLPEGVVVRPLDWKRYDEELRTIIDIFNDAWSENWGFTPLNAAELDHLAKSIKPLLDERLVWIVEVSGRPAAFGVGLPNLNEMIADFGGRLLPFNWAKLIWRLKRGRYASGRVALMGVRREYARAFLGRAMPFYIFDKFRQEGVRRGIDRVELSWVLESNLPMRHMGEALCGGAYKTQRLYRKALA</sequence>
<proteinExistence type="predicted"/>
<name>A0A9W6JJJ7_9HYPH</name>
<dbReference type="PANTHER" id="PTHR41368">
    <property type="entry name" value="PROTEIN YGHO"/>
    <property type="match status" value="1"/>
</dbReference>
<dbReference type="InterPro" id="IPR039968">
    <property type="entry name" value="BcerS-like"/>
</dbReference>
<evidence type="ECO:0008006" key="3">
    <source>
        <dbReference type="Google" id="ProtNLM"/>
    </source>
</evidence>
<dbReference type="RefSeq" id="WP_271204869.1">
    <property type="nucleotide sequence ID" value="NZ_BSFK01000010.1"/>
</dbReference>
<gene>
    <name evidence="1" type="ORF">GCM10008171_22840</name>
</gene>
<reference evidence="1" key="1">
    <citation type="journal article" date="2014" name="Int. J. Syst. Evol. Microbiol.">
        <title>Complete genome sequence of Corynebacterium casei LMG S-19264T (=DSM 44701T), isolated from a smear-ripened cheese.</title>
        <authorList>
            <consortium name="US DOE Joint Genome Institute (JGI-PGF)"/>
            <person name="Walter F."/>
            <person name="Albersmeier A."/>
            <person name="Kalinowski J."/>
            <person name="Ruckert C."/>
        </authorList>
    </citation>
    <scope>NUCLEOTIDE SEQUENCE</scope>
    <source>
        <strain evidence="1">VKM B-2555</strain>
    </source>
</reference>
<accession>A0A9W6JJJ7</accession>
<dbReference type="PANTHER" id="PTHR41368:SF1">
    <property type="entry name" value="PROTEIN YGHO"/>
    <property type="match status" value="1"/>
</dbReference>
<evidence type="ECO:0000313" key="1">
    <source>
        <dbReference type="EMBL" id="GLK77030.1"/>
    </source>
</evidence>
<dbReference type="Proteomes" id="UP001143364">
    <property type="component" value="Unassembled WGS sequence"/>
</dbReference>
<dbReference type="AlphaFoldDB" id="A0A9W6JJJ7"/>
<protein>
    <recommendedName>
        <fullName evidence="3">dATP pyrophosphohydrolase</fullName>
    </recommendedName>
</protein>
<dbReference type="Gene3D" id="3.40.630.30">
    <property type="match status" value="1"/>
</dbReference>
<dbReference type="SUPFAM" id="SSF55729">
    <property type="entry name" value="Acyl-CoA N-acyltransferases (Nat)"/>
    <property type="match status" value="1"/>
</dbReference>
<organism evidence="1 2">
    <name type="scientific">Methylopila jiangsuensis</name>
    <dbReference type="NCBI Taxonomy" id="586230"/>
    <lineage>
        <taxon>Bacteria</taxon>
        <taxon>Pseudomonadati</taxon>
        <taxon>Pseudomonadota</taxon>
        <taxon>Alphaproteobacteria</taxon>
        <taxon>Hyphomicrobiales</taxon>
        <taxon>Methylopilaceae</taxon>
        <taxon>Methylopila</taxon>
    </lineage>
</organism>
<dbReference type="EMBL" id="BSFK01000010">
    <property type="protein sequence ID" value="GLK77030.1"/>
    <property type="molecule type" value="Genomic_DNA"/>
</dbReference>
<evidence type="ECO:0000313" key="2">
    <source>
        <dbReference type="Proteomes" id="UP001143364"/>
    </source>
</evidence>